<name>A0AA36J1X7_9DINO</name>
<evidence type="ECO:0000256" key="1">
    <source>
        <dbReference type="SAM" id="Phobius"/>
    </source>
</evidence>
<dbReference type="AlphaFoldDB" id="A0AA36J1X7"/>
<feature type="transmembrane region" description="Helical" evidence="1">
    <location>
        <begin position="292"/>
        <end position="316"/>
    </location>
</feature>
<dbReference type="EMBL" id="CAUJNA010003250">
    <property type="protein sequence ID" value="CAJ1397018.1"/>
    <property type="molecule type" value="Genomic_DNA"/>
</dbReference>
<keyword evidence="1" id="KW-1133">Transmembrane helix</keyword>
<gene>
    <name evidence="2" type="ORF">EVOR1521_LOCUS21123</name>
</gene>
<sequence length="523" mass="57610">MGSSSSCCEKSGRLDAAAETVAAPKAAEKEKEPECCHKATEMDVAPMWSADLEGLQLDHLKVHSDLVRGISLANALGSRRLWHTSPADLTLSEREGLWGRSAKVESFDLFFSHTWRTWGGWKVLTLSFHFGWKWMLVLWLLAVGISGLLSAAGLLPAPISYTPGEILSFQANADFFPWIFLSIACIMALSFAALPYILAVSPKPTMCFLDVVSIHQTDDHMMRKGIYGLGGFLSVAKELHVLWSTPYLSRLWCIFELAAFRKANPSGVIVLNPLFTAIQTAIWMVVFFVATGIYICCLLLSQGALPLVGIVSLLLLPSFHSTRKHMRERHALISQLKNFDVQSAGCRLEKDREFILSAIQSWYGSLDAFNEHVRGPLREELLKDSKTELPLGYALLVSSAPSAVPLDIFTVLVRAGAPAEVVLCQLFVCMVHVFWLALVLNVAWRLCARFAARSWKGLDYVVTMLIYGVVVLCYILGLAAVRRARSRSLLATLACAVASLSLALAVYGKCRCRAARLDAALEA</sequence>
<dbReference type="Proteomes" id="UP001178507">
    <property type="component" value="Unassembled WGS sequence"/>
</dbReference>
<feature type="transmembrane region" description="Helical" evidence="1">
    <location>
        <begin position="175"/>
        <end position="198"/>
    </location>
</feature>
<organism evidence="2 3">
    <name type="scientific">Effrenium voratum</name>
    <dbReference type="NCBI Taxonomy" id="2562239"/>
    <lineage>
        <taxon>Eukaryota</taxon>
        <taxon>Sar</taxon>
        <taxon>Alveolata</taxon>
        <taxon>Dinophyceae</taxon>
        <taxon>Suessiales</taxon>
        <taxon>Symbiodiniaceae</taxon>
        <taxon>Effrenium</taxon>
    </lineage>
</organism>
<proteinExistence type="predicted"/>
<evidence type="ECO:0000313" key="3">
    <source>
        <dbReference type="Proteomes" id="UP001178507"/>
    </source>
</evidence>
<evidence type="ECO:0000313" key="2">
    <source>
        <dbReference type="EMBL" id="CAJ1397018.1"/>
    </source>
</evidence>
<accession>A0AA36J1X7</accession>
<keyword evidence="1" id="KW-0472">Membrane</keyword>
<feature type="transmembrane region" description="Helical" evidence="1">
    <location>
        <begin position="487"/>
        <end position="507"/>
    </location>
</feature>
<feature type="transmembrane region" description="Helical" evidence="1">
    <location>
        <begin position="136"/>
        <end position="155"/>
    </location>
</feature>
<keyword evidence="1" id="KW-0812">Transmembrane</keyword>
<feature type="transmembrane region" description="Helical" evidence="1">
    <location>
        <begin position="268"/>
        <end position="286"/>
    </location>
</feature>
<protein>
    <submittedName>
        <fullName evidence="2">Uncharacterized protein</fullName>
    </submittedName>
</protein>
<feature type="transmembrane region" description="Helical" evidence="1">
    <location>
        <begin position="425"/>
        <end position="448"/>
    </location>
</feature>
<comment type="caution">
    <text evidence="2">The sequence shown here is derived from an EMBL/GenBank/DDBJ whole genome shotgun (WGS) entry which is preliminary data.</text>
</comment>
<feature type="transmembrane region" description="Helical" evidence="1">
    <location>
        <begin position="460"/>
        <end position="481"/>
    </location>
</feature>
<keyword evidence="3" id="KW-1185">Reference proteome</keyword>
<reference evidence="2" key="1">
    <citation type="submission" date="2023-08" db="EMBL/GenBank/DDBJ databases">
        <authorList>
            <person name="Chen Y."/>
            <person name="Shah S."/>
            <person name="Dougan E. K."/>
            <person name="Thang M."/>
            <person name="Chan C."/>
        </authorList>
    </citation>
    <scope>NUCLEOTIDE SEQUENCE</scope>
</reference>